<dbReference type="InterPro" id="IPR002401">
    <property type="entry name" value="Cyt_P450_E_grp-I"/>
</dbReference>
<keyword evidence="8 13" id="KW-0560">Oxidoreductase</keyword>
<dbReference type="PRINTS" id="PR00463">
    <property type="entry name" value="EP450I"/>
</dbReference>
<keyword evidence="5 12" id="KW-0349">Heme</keyword>
<name>A0A1V9XHT6_9ACAR</name>
<dbReference type="GO" id="GO:0005789">
    <property type="term" value="C:endoplasmic reticulum membrane"/>
    <property type="evidence" value="ECO:0007669"/>
    <property type="project" value="UniProtKB-SubCell"/>
</dbReference>
<comment type="function">
    <text evidence="11">Cytochromes P450 are a group of heme-thiolate monooxygenases. They oxidize a variety of structurally unrelated compounds, including steroids, fatty acids, and xenobiotics.</text>
</comment>
<dbReference type="InterPro" id="IPR050705">
    <property type="entry name" value="Cytochrome_P450_3A"/>
</dbReference>
<comment type="subcellular location">
    <subcellularLocation>
        <location evidence="3">Endoplasmic reticulum membrane</location>
        <topology evidence="3">Peripheral membrane protein</topology>
    </subcellularLocation>
    <subcellularLocation>
        <location evidence="2">Microsome membrane</location>
        <topology evidence="2">Peripheral membrane protein</topology>
    </subcellularLocation>
</comment>
<evidence type="ECO:0000256" key="1">
    <source>
        <dbReference type="ARBA" id="ARBA00001971"/>
    </source>
</evidence>
<evidence type="ECO:0000256" key="12">
    <source>
        <dbReference type="PIRSR" id="PIRSR602401-1"/>
    </source>
</evidence>
<comment type="cofactor">
    <cofactor evidence="1 12">
        <name>heme</name>
        <dbReference type="ChEBI" id="CHEBI:30413"/>
    </cofactor>
</comment>
<dbReference type="PROSITE" id="PS00086">
    <property type="entry name" value="CYTOCHROME_P450"/>
    <property type="match status" value="1"/>
</dbReference>
<keyword evidence="9 12" id="KW-0408">Iron</keyword>
<dbReference type="Pfam" id="PF00067">
    <property type="entry name" value="p450"/>
    <property type="match status" value="1"/>
</dbReference>
<evidence type="ECO:0000256" key="8">
    <source>
        <dbReference type="ARBA" id="ARBA00023002"/>
    </source>
</evidence>
<proteinExistence type="inferred from homology"/>
<evidence type="ECO:0000256" key="6">
    <source>
        <dbReference type="ARBA" id="ARBA00022723"/>
    </source>
</evidence>
<keyword evidence="14" id="KW-0732">Signal</keyword>
<reference evidence="15 16" key="1">
    <citation type="journal article" date="2017" name="Gigascience">
        <title>Draft genome of the honey bee ectoparasitic mite, Tropilaelaps mercedesae, is shaped by the parasitic life history.</title>
        <authorList>
            <person name="Dong X."/>
            <person name="Armstrong S.D."/>
            <person name="Xia D."/>
            <person name="Makepeace B.L."/>
            <person name="Darby A.C."/>
            <person name="Kadowaki T."/>
        </authorList>
    </citation>
    <scope>NUCLEOTIDE SEQUENCE [LARGE SCALE GENOMIC DNA]</scope>
    <source>
        <strain evidence="15">Wuxi-XJTLU</strain>
    </source>
</reference>
<evidence type="ECO:0000313" key="16">
    <source>
        <dbReference type="Proteomes" id="UP000192247"/>
    </source>
</evidence>
<dbReference type="GO" id="GO:0020037">
    <property type="term" value="F:heme binding"/>
    <property type="evidence" value="ECO:0007669"/>
    <property type="project" value="InterPro"/>
</dbReference>
<gene>
    <name evidence="15" type="ORF">BIW11_10021</name>
</gene>
<keyword evidence="6 12" id="KW-0479">Metal-binding</keyword>
<dbReference type="EMBL" id="MNPL01010680">
    <property type="protein sequence ID" value="OQR72996.1"/>
    <property type="molecule type" value="Genomic_DNA"/>
</dbReference>
<evidence type="ECO:0000256" key="4">
    <source>
        <dbReference type="ARBA" id="ARBA00010617"/>
    </source>
</evidence>
<protein>
    <submittedName>
        <fullName evidence="15">Thromboxane-A synthase-like</fullName>
    </submittedName>
</protein>
<dbReference type="InterPro" id="IPR017972">
    <property type="entry name" value="Cyt_P450_CS"/>
</dbReference>
<evidence type="ECO:0000256" key="13">
    <source>
        <dbReference type="RuleBase" id="RU000461"/>
    </source>
</evidence>
<evidence type="ECO:0000256" key="2">
    <source>
        <dbReference type="ARBA" id="ARBA00004174"/>
    </source>
</evidence>
<evidence type="ECO:0000256" key="10">
    <source>
        <dbReference type="ARBA" id="ARBA00023033"/>
    </source>
</evidence>
<dbReference type="SUPFAM" id="SSF48264">
    <property type="entry name" value="Cytochrome P450"/>
    <property type="match status" value="1"/>
</dbReference>
<dbReference type="STRING" id="418985.A0A1V9XHT6"/>
<feature type="chain" id="PRO_5012574030" evidence="14">
    <location>
        <begin position="19"/>
        <end position="532"/>
    </location>
</feature>
<keyword evidence="7" id="KW-0256">Endoplasmic reticulum</keyword>
<dbReference type="FunCoup" id="A0A1V9XHT6">
    <property type="interactions" value="281"/>
</dbReference>
<evidence type="ECO:0000256" key="9">
    <source>
        <dbReference type="ARBA" id="ARBA00023004"/>
    </source>
</evidence>
<evidence type="ECO:0000256" key="14">
    <source>
        <dbReference type="SAM" id="SignalP"/>
    </source>
</evidence>
<dbReference type="FunFam" id="1.10.630.10:FF:000182">
    <property type="entry name" value="Cytochrome P450 3A4"/>
    <property type="match status" value="1"/>
</dbReference>
<dbReference type="GO" id="GO:0016705">
    <property type="term" value="F:oxidoreductase activity, acting on paired donors, with incorporation or reduction of molecular oxygen"/>
    <property type="evidence" value="ECO:0007669"/>
    <property type="project" value="InterPro"/>
</dbReference>
<dbReference type="OrthoDB" id="8251073at2759"/>
<evidence type="ECO:0000256" key="7">
    <source>
        <dbReference type="ARBA" id="ARBA00022848"/>
    </source>
</evidence>
<dbReference type="PRINTS" id="PR00385">
    <property type="entry name" value="P450"/>
</dbReference>
<evidence type="ECO:0000313" key="15">
    <source>
        <dbReference type="EMBL" id="OQR72996.1"/>
    </source>
</evidence>
<feature type="binding site" description="axial binding residue" evidence="12">
    <location>
        <position position="472"/>
    </location>
    <ligand>
        <name>heme</name>
        <dbReference type="ChEBI" id="CHEBI:30413"/>
    </ligand>
    <ligandPart>
        <name>Fe</name>
        <dbReference type="ChEBI" id="CHEBI:18248"/>
    </ligandPart>
</feature>
<dbReference type="AlphaFoldDB" id="A0A1V9XHT6"/>
<dbReference type="PANTHER" id="PTHR24302:SF15">
    <property type="entry name" value="FATTY-ACID PEROXYGENASE"/>
    <property type="match status" value="1"/>
</dbReference>
<evidence type="ECO:0000256" key="3">
    <source>
        <dbReference type="ARBA" id="ARBA00004406"/>
    </source>
</evidence>
<evidence type="ECO:0000256" key="5">
    <source>
        <dbReference type="ARBA" id="ARBA00022617"/>
    </source>
</evidence>
<dbReference type="Gene3D" id="1.10.630.10">
    <property type="entry name" value="Cytochrome P450"/>
    <property type="match status" value="1"/>
</dbReference>
<sequence>MAFWLFVATGLVIWVAHQFKQRYDHFQIFKRFDIPGPPPSLLLGNAWEINRIGLLDAQAKWHRQYGAYFGYFLGWEPCLSVSDEKVLKNVLLRDFINFTDRPDFLTGGSSKTIDKALTSLKGQRWKDLRSTLTPSFTASKLKQASVRWITPKNDIAPEMSRIIDEFMENVDKAYATEGRVEEMYDLYQALTLDTICRTALGVGFGVQKDIANSKLLKQLKMIFSIGLNLFIFLFLSFPLLQKIAAPLLHKVRFALINRGEDPVQILKTQCSKVVKMRRSNPTTRRMDLLQLMLDAQSTDGCGSNIDMHSLIAGDEAEKRQEANKASGQISLTASTYETTSSTLAFLTRLLVRFPEVQERLREELIAVTNNGTRFSFESLQRCQFLEAVIQETLRLYPPIHSFTVRVVAEEKVYGKLIIPKGVALFVSTCELHKNPEVFPEPHEFCPDRFLPENRTADSAFFWQPFGAGPRNCIGMRFAQMEIKLTIAKLLTRYRLKAERFDPLGESKINVEIMAALQKIKDPLSVILVKLDE</sequence>
<dbReference type="GO" id="GO:0008395">
    <property type="term" value="F:steroid hydroxylase activity"/>
    <property type="evidence" value="ECO:0007669"/>
    <property type="project" value="TreeGrafter"/>
</dbReference>
<comment type="caution">
    <text evidence="15">The sequence shown here is derived from an EMBL/GenBank/DDBJ whole genome shotgun (WGS) entry which is preliminary data.</text>
</comment>
<keyword evidence="7" id="KW-0492">Microsome</keyword>
<dbReference type="InterPro" id="IPR001128">
    <property type="entry name" value="Cyt_P450"/>
</dbReference>
<accession>A0A1V9XHT6</accession>
<dbReference type="InterPro" id="IPR036396">
    <property type="entry name" value="Cyt_P450_sf"/>
</dbReference>
<dbReference type="Proteomes" id="UP000192247">
    <property type="component" value="Unassembled WGS sequence"/>
</dbReference>
<comment type="similarity">
    <text evidence="4 13">Belongs to the cytochrome P450 family.</text>
</comment>
<evidence type="ECO:0000256" key="11">
    <source>
        <dbReference type="ARBA" id="ARBA00043906"/>
    </source>
</evidence>
<keyword evidence="10 13" id="KW-0503">Monooxygenase</keyword>
<feature type="signal peptide" evidence="14">
    <location>
        <begin position="1"/>
        <end position="18"/>
    </location>
</feature>
<dbReference type="InParanoid" id="A0A1V9XHT6"/>
<organism evidence="15 16">
    <name type="scientific">Tropilaelaps mercedesae</name>
    <dbReference type="NCBI Taxonomy" id="418985"/>
    <lineage>
        <taxon>Eukaryota</taxon>
        <taxon>Metazoa</taxon>
        <taxon>Ecdysozoa</taxon>
        <taxon>Arthropoda</taxon>
        <taxon>Chelicerata</taxon>
        <taxon>Arachnida</taxon>
        <taxon>Acari</taxon>
        <taxon>Parasitiformes</taxon>
        <taxon>Mesostigmata</taxon>
        <taxon>Gamasina</taxon>
        <taxon>Dermanyssoidea</taxon>
        <taxon>Laelapidae</taxon>
        <taxon>Tropilaelaps</taxon>
    </lineage>
</organism>
<dbReference type="GO" id="GO:0005506">
    <property type="term" value="F:iron ion binding"/>
    <property type="evidence" value="ECO:0007669"/>
    <property type="project" value="InterPro"/>
</dbReference>
<keyword evidence="16" id="KW-1185">Reference proteome</keyword>
<dbReference type="PANTHER" id="PTHR24302">
    <property type="entry name" value="CYTOCHROME P450 FAMILY 3"/>
    <property type="match status" value="1"/>
</dbReference>